<dbReference type="Proteomes" id="UP001379533">
    <property type="component" value="Chromosome"/>
</dbReference>
<gene>
    <name evidence="1" type="ORF">LZC95_06710</name>
</gene>
<sequence length="327" mass="34335">MATLYTINVKNDSLQAQNFYFFQKPAVYTGGPQVYSNSIYKQKLLPYANSGSILTFQFLQQYYAGAQTRQHPPVVGQASGFTTSSQAIDLTSATGTGNNTTQMVVDPLGLSPAINTAGVQPGAFRIISPAFNPVLQQFNAGLAVKDAATGLVTLSNFVTVEPSKNLDCQPVLTFYVQTGDYQAGDVINFTTSSIGAAACDTTPGYTTFNITYNLDGSWTVLPSGGQAVKVPGLTQLIGRSDLLLPSNGSGNGHVASVPSNTNIKNEAGTSVICTGDAANYNPPFLVTNLSNPTALRVFGEYQVGPMTGPYSGRLCTAINGTTATFGN</sequence>
<organism evidence="1 2">
    <name type="scientific">Pendulispora brunnea</name>
    <dbReference type="NCBI Taxonomy" id="2905690"/>
    <lineage>
        <taxon>Bacteria</taxon>
        <taxon>Pseudomonadati</taxon>
        <taxon>Myxococcota</taxon>
        <taxon>Myxococcia</taxon>
        <taxon>Myxococcales</taxon>
        <taxon>Sorangiineae</taxon>
        <taxon>Pendulisporaceae</taxon>
        <taxon>Pendulispora</taxon>
    </lineage>
</organism>
<dbReference type="RefSeq" id="WP_394847146.1">
    <property type="nucleotide sequence ID" value="NZ_CP089982.1"/>
</dbReference>
<protein>
    <submittedName>
        <fullName evidence="1">Uncharacterized protein</fullName>
    </submittedName>
</protein>
<reference evidence="1 2" key="1">
    <citation type="submission" date="2021-12" db="EMBL/GenBank/DDBJ databases">
        <title>Discovery of the Pendulisporaceae a myxobacterial family with distinct sporulation behavior and unique specialized metabolism.</title>
        <authorList>
            <person name="Garcia R."/>
            <person name="Popoff A."/>
            <person name="Bader C.D."/>
            <person name="Loehr J."/>
            <person name="Walesch S."/>
            <person name="Walt C."/>
            <person name="Boldt J."/>
            <person name="Bunk B."/>
            <person name="Haeckl F.J.F.P.J."/>
            <person name="Gunesch A.P."/>
            <person name="Birkelbach J."/>
            <person name="Nuebel U."/>
            <person name="Pietschmann T."/>
            <person name="Bach T."/>
            <person name="Mueller R."/>
        </authorList>
    </citation>
    <scope>NUCLEOTIDE SEQUENCE [LARGE SCALE GENOMIC DNA]</scope>
    <source>
        <strain evidence="1 2">MSr12523</strain>
    </source>
</reference>
<keyword evidence="2" id="KW-1185">Reference proteome</keyword>
<evidence type="ECO:0000313" key="1">
    <source>
        <dbReference type="EMBL" id="WXA96530.1"/>
    </source>
</evidence>
<dbReference type="EMBL" id="CP089982">
    <property type="protein sequence ID" value="WXA96530.1"/>
    <property type="molecule type" value="Genomic_DNA"/>
</dbReference>
<proteinExistence type="predicted"/>
<accession>A0ABZ2KHI9</accession>
<evidence type="ECO:0000313" key="2">
    <source>
        <dbReference type="Proteomes" id="UP001379533"/>
    </source>
</evidence>
<name>A0ABZ2KHI9_9BACT</name>